<accession>A0A699JMC0</accession>
<dbReference type="Pfam" id="PF22936">
    <property type="entry name" value="Pol_BBD"/>
    <property type="match status" value="1"/>
</dbReference>
<dbReference type="EMBL" id="BKCJ010421224">
    <property type="protein sequence ID" value="GFA42221.1"/>
    <property type="molecule type" value="Genomic_DNA"/>
</dbReference>
<protein>
    <submittedName>
        <fullName evidence="2">Ribonuclease H-like domain-containing protein</fullName>
    </submittedName>
</protein>
<proteinExistence type="predicted"/>
<dbReference type="InterPro" id="IPR054722">
    <property type="entry name" value="PolX-like_BBD"/>
</dbReference>
<evidence type="ECO:0000259" key="1">
    <source>
        <dbReference type="Pfam" id="PF22936"/>
    </source>
</evidence>
<name>A0A699JMC0_TANCI</name>
<feature type="non-terminal residue" evidence="2">
    <location>
        <position position="180"/>
    </location>
</feature>
<sequence>MVQKPVWNNAMRVNHQNSVRMTHPHSNRNVVPTTVLTRSRLVSINAARPVPTVVPQSTVKSRRPVTHVVNKAHSPIRRPVNHRLATQNSNFNKKVTIVKVNKVNVVQGVKGNAEKASANWAWKPKCKGNPQQALEDKGVIDSGCSRHMTGNIYFLSDFEEINRGYIAFGGNPKGGKITSK</sequence>
<dbReference type="AlphaFoldDB" id="A0A699JMC0"/>
<comment type="caution">
    <text evidence="2">The sequence shown here is derived from an EMBL/GenBank/DDBJ whole genome shotgun (WGS) entry which is preliminary data.</text>
</comment>
<evidence type="ECO:0000313" key="2">
    <source>
        <dbReference type="EMBL" id="GFA42221.1"/>
    </source>
</evidence>
<feature type="domain" description="Retrovirus-related Pol polyprotein from transposon TNT 1-94-like beta-barrel" evidence="1">
    <location>
        <begin position="139"/>
        <end position="171"/>
    </location>
</feature>
<organism evidence="2">
    <name type="scientific">Tanacetum cinerariifolium</name>
    <name type="common">Dalmatian daisy</name>
    <name type="synonym">Chrysanthemum cinerariifolium</name>
    <dbReference type="NCBI Taxonomy" id="118510"/>
    <lineage>
        <taxon>Eukaryota</taxon>
        <taxon>Viridiplantae</taxon>
        <taxon>Streptophyta</taxon>
        <taxon>Embryophyta</taxon>
        <taxon>Tracheophyta</taxon>
        <taxon>Spermatophyta</taxon>
        <taxon>Magnoliopsida</taxon>
        <taxon>eudicotyledons</taxon>
        <taxon>Gunneridae</taxon>
        <taxon>Pentapetalae</taxon>
        <taxon>asterids</taxon>
        <taxon>campanulids</taxon>
        <taxon>Asterales</taxon>
        <taxon>Asteraceae</taxon>
        <taxon>Asteroideae</taxon>
        <taxon>Anthemideae</taxon>
        <taxon>Anthemidinae</taxon>
        <taxon>Tanacetum</taxon>
    </lineage>
</organism>
<reference evidence="2" key="1">
    <citation type="journal article" date="2019" name="Sci. Rep.">
        <title>Draft genome of Tanacetum cinerariifolium, the natural source of mosquito coil.</title>
        <authorList>
            <person name="Yamashiro T."/>
            <person name="Shiraishi A."/>
            <person name="Satake H."/>
            <person name="Nakayama K."/>
        </authorList>
    </citation>
    <scope>NUCLEOTIDE SEQUENCE</scope>
</reference>
<gene>
    <name evidence="2" type="ORF">Tci_614193</name>
</gene>